<keyword evidence="2" id="KW-1185">Reference proteome</keyword>
<proteinExistence type="predicted"/>
<gene>
    <name evidence="1" type="ORF">FWK35_00032718</name>
</gene>
<protein>
    <submittedName>
        <fullName evidence="1">Uncharacterized protein</fullName>
    </submittedName>
</protein>
<evidence type="ECO:0000313" key="1">
    <source>
        <dbReference type="EMBL" id="KAF0746118.1"/>
    </source>
</evidence>
<dbReference type="Gene3D" id="3.90.70.10">
    <property type="entry name" value="Cysteine proteinases"/>
    <property type="match status" value="1"/>
</dbReference>
<reference evidence="1 2" key="1">
    <citation type="submission" date="2019-08" db="EMBL/GenBank/DDBJ databases">
        <title>Whole genome of Aphis craccivora.</title>
        <authorList>
            <person name="Voronova N.V."/>
            <person name="Shulinski R.S."/>
            <person name="Bandarenka Y.V."/>
            <person name="Zhorov D.G."/>
            <person name="Warner D."/>
        </authorList>
    </citation>
    <scope>NUCLEOTIDE SEQUENCE [LARGE SCALE GENOMIC DNA]</scope>
    <source>
        <strain evidence="1">180601</strain>
        <tissue evidence="1">Whole Body</tissue>
    </source>
</reference>
<dbReference type="InterPro" id="IPR038765">
    <property type="entry name" value="Papain-like_cys_pep_sf"/>
</dbReference>
<dbReference type="SUPFAM" id="SSF54001">
    <property type="entry name" value="Cysteine proteinases"/>
    <property type="match status" value="1"/>
</dbReference>
<organism evidence="1 2">
    <name type="scientific">Aphis craccivora</name>
    <name type="common">Cowpea aphid</name>
    <dbReference type="NCBI Taxonomy" id="307492"/>
    <lineage>
        <taxon>Eukaryota</taxon>
        <taxon>Metazoa</taxon>
        <taxon>Ecdysozoa</taxon>
        <taxon>Arthropoda</taxon>
        <taxon>Hexapoda</taxon>
        <taxon>Insecta</taxon>
        <taxon>Pterygota</taxon>
        <taxon>Neoptera</taxon>
        <taxon>Paraneoptera</taxon>
        <taxon>Hemiptera</taxon>
        <taxon>Sternorrhyncha</taxon>
        <taxon>Aphidomorpha</taxon>
        <taxon>Aphidoidea</taxon>
        <taxon>Aphididae</taxon>
        <taxon>Aphidini</taxon>
        <taxon>Aphis</taxon>
        <taxon>Aphis</taxon>
    </lineage>
</organism>
<dbReference type="EMBL" id="VUJU01007318">
    <property type="protein sequence ID" value="KAF0746118.1"/>
    <property type="molecule type" value="Genomic_DNA"/>
</dbReference>
<dbReference type="Proteomes" id="UP000478052">
    <property type="component" value="Unassembled WGS sequence"/>
</dbReference>
<feature type="non-terminal residue" evidence="1">
    <location>
        <position position="1"/>
    </location>
</feature>
<accession>A0A6G0XZF5</accession>
<evidence type="ECO:0000313" key="2">
    <source>
        <dbReference type="Proteomes" id="UP000478052"/>
    </source>
</evidence>
<sequence length="379" mass="42822">VENLNNSSQNQSAYVINDCPLCKTGNLPMQNGAHKCLLCGIPVHALPSCSTHEFGQEERRICKNCSQTQSITCLDEEDTACENWNRRSKKQANKSYLMPNPLLRHLDINNPKNIKLLPILKNGSWAELKSCTIAELGKVILSNTCAFDTLASIFMTAYCDSNNYQKQIDAIKEHDTYFQFISIIVTKGITASTYSDRAKIIINMLNPELKQLEYNTTLAICDTTAGSVLKAILKQNPTINEINLCSNSNWKRSLSQVVTYITYQTPDESINNLQQFLNNRLFEESSVCGFGKCNGIKSDETTYSTEVGRLVETKLCDLPPMLNYNESTYELRGVVNYIPGLSRLRTSVGHYTAYCKRSERSWELMDDQKKKICASKRLH</sequence>
<name>A0A6G0XZF5_APHCR</name>
<dbReference type="OrthoDB" id="6619363at2759"/>
<comment type="caution">
    <text evidence="1">The sequence shown here is derived from an EMBL/GenBank/DDBJ whole genome shotgun (WGS) entry which is preliminary data.</text>
</comment>
<dbReference type="AlphaFoldDB" id="A0A6G0XZF5"/>